<dbReference type="Pfam" id="PF00664">
    <property type="entry name" value="ABC_membrane"/>
    <property type="match status" value="2"/>
</dbReference>
<dbReference type="InterPro" id="IPR036640">
    <property type="entry name" value="ABC1_TM_sf"/>
</dbReference>
<dbReference type="Gene3D" id="1.20.1560.10">
    <property type="entry name" value="ABC transporter type 1, transmembrane domain"/>
    <property type="match status" value="2"/>
</dbReference>
<feature type="transmembrane region" description="Helical" evidence="10">
    <location>
        <begin position="944"/>
        <end position="964"/>
    </location>
</feature>
<evidence type="ECO:0000256" key="10">
    <source>
        <dbReference type="SAM" id="Phobius"/>
    </source>
</evidence>
<keyword evidence="5" id="KW-0547">Nucleotide-binding</keyword>
<evidence type="ECO:0000313" key="13">
    <source>
        <dbReference type="EMBL" id="THG99068.1"/>
    </source>
</evidence>
<dbReference type="Gene3D" id="3.40.50.300">
    <property type="entry name" value="P-loop containing nucleotide triphosphate hydrolases"/>
    <property type="match status" value="3"/>
</dbReference>
<feature type="domain" description="ABC transmembrane type-1" evidence="12">
    <location>
        <begin position="244"/>
        <end position="384"/>
    </location>
</feature>
<evidence type="ECO:0000256" key="6">
    <source>
        <dbReference type="ARBA" id="ARBA00022840"/>
    </source>
</evidence>
<feature type="transmembrane region" description="Helical" evidence="10">
    <location>
        <begin position="238"/>
        <end position="257"/>
    </location>
</feature>
<dbReference type="PANTHER" id="PTHR24223:SF456">
    <property type="entry name" value="MULTIDRUG RESISTANCE-ASSOCIATED PROTEIN LETHAL(2)03659"/>
    <property type="match status" value="1"/>
</dbReference>
<name>A0A4S4KKV2_9APHY</name>
<accession>A0A4S4KKV2</accession>
<dbReference type="CDD" id="cd03250">
    <property type="entry name" value="ABCC_MRP_domain1"/>
    <property type="match status" value="1"/>
</dbReference>
<keyword evidence="3" id="KW-0813">Transport</keyword>
<keyword evidence="14" id="KW-1185">Reference proteome</keyword>
<comment type="caution">
    <text evidence="13">The sequence shown here is derived from an EMBL/GenBank/DDBJ whole genome shotgun (WGS) entry which is preliminary data.</text>
</comment>
<dbReference type="InterPro" id="IPR011527">
    <property type="entry name" value="ABC1_TM_dom"/>
</dbReference>
<dbReference type="PANTHER" id="PTHR24223">
    <property type="entry name" value="ATP-BINDING CASSETTE SUB-FAMILY C"/>
    <property type="match status" value="1"/>
</dbReference>
<dbReference type="SMART" id="SM00382">
    <property type="entry name" value="AAA"/>
    <property type="match status" value="2"/>
</dbReference>
<dbReference type="PROSITE" id="PS50929">
    <property type="entry name" value="ABC_TM1F"/>
    <property type="match status" value="2"/>
</dbReference>
<evidence type="ECO:0000256" key="5">
    <source>
        <dbReference type="ARBA" id="ARBA00022741"/>
    </source>
</evidence>
<evidence type="ECO:0000256" key="9">
    <source>
        <dbReference type="SAM" id="MobiDB-lite"/>
    </source>
</evidence>
<feature type="transmembrane region" description="Helical" evidence="10">
    <location>
        <begin position="828"/>
        <end position="847"/>
    </location>
</feature>
<feature type="transmembrane region" description="Helical" evidence="10">
    <location>
        <begin position="853"/>
        <end position="872"/>
    </location>
</feature>
<reference evidence="13 14" key="1">
    <citation type="submission" date="2019-02" db="EMBL/GenBank/DDBJ databases">
        <title>Genome sequencing of the rare red list fungi Phlebia centrifuga.</title>
        <authorList>
            <person name="Buettner E."/>
            <person name="Kellner H."/>
        </authorList>
    </citation>
    <scope>NUCLEOTIDE SEQUENCE [LARGE SCALE GENOMIC DNA]</scope>
    <source>
        <strain evidence="13 14">DSM 108282</strain>
    </source>
</reference>
<keyword evidence="8 10" id="KW-0472">Membrane</keyword>
<feature type="domain" description="ABC transmembrane type-1" evidence="12">
    <location>
        <begin position="720"/>
        <end position="995"/>
    </location>
</feature>
<evidence type="ECO:0000256" key="8">
    <source>
        <dbReference type="ARBA" id="ARBA00023136"/>
    </source>
</evidence>
<protein>
    <submittedName>
        <fullName evidence="13">Uncharacterized protein</fullName>
    </submittedName>
</protein>
<evidence type="ECO:0000256" key="1">
    <source>
        <dbReference type="ARBA" id="ARBA00004141"/>
    </source>
</evidence>
<dbReference type="Pfam" id="PF00005">
    <property type="entry name" value="ABC_tran"/>
    <property type="match status" value="2"/>
</dbReference>
<feature type="compositionally biased region" description="Basic and acidic residues" evidence="9">
    <location>
        <begin position="1"/>
        <end position="11"/>
    </location>
</feature>
<dbReference type="EMBL" id="SGPJ01000093">
    <property type="protein sequence ID" value="THG99068.1"/>
    <property type="molecule type" value="Genomic_DNA"/>
</dbReference>
<evidence type="ECO:0000256" key="4">
    <source>
        <dbReference type="ARBA" id="ARBA00022692"/>
    </source>
</evidence>
<dbReference type="InterPro" id="IPR003593">
    <property type="entry name" value="AAA+_ATPase"/>
</dbReference>
<dbReference type="GO" id="GO:0005524">
    <property type="term" value="F:ATP binding"/>
    <property type="evidence" value="ECO:0007669"/>
    <property type="project" value="UniProtKB-KW"/>
</dbReference>
<dbReference type="PROSITE" id="PS00211">
    <property type="entry name" value="ABC_TRANSPORTER_1"/>
    <property type="match status" value="1"/>
</dbReference>
<dbReference type="PROSITE" id="PS50893">
    <property type="entry name" value="ABC_TRANSPORTER_2"/>
    <property type="match status" value="2"/>
</dbReference>
<dbReference type="GO" id="GO:0016887">
    <property type="term" value="F:ATP hydrolysis activity"/>
    <property type="evidence" value="ECO:0007669"/>
    <property type="project" value="InterPro"/>
</dbReference>
<feature type="domain" description="ABC transporter" evidence="11">
    <location>
        <begin position="1035"/>
        <end position="1281"/>
    </location>
</feature>
<proteinExistence type="inferred from homology"/>
<feature type="region of interest" description="Disordered" evidence="9">
    <location>
        <begin position="1"/>
        <end position="34"/>
    </location>
</feature>
<dbReference type="InterPro" id="IPR050173">
    <property type="entry name" value="ABC_transporter_C-like"/>
</dbReference>
<feature type="transmembrane region" description="Helical" evidence="10">
    <location>
        <begin position="720"/>
        <end position="744"/>
    </location>
</feature>
<comment type="similarity">
    <text evidence="2">Belongs to the ABC transporter superfamily. ABCC family. Conjugate transporter (TC 3.A.1.208) subfamily.</text>
</comment>
<keyword evidence="4 10" id="KW-0812">Transmembrane</keyword>
<evidence type="ECO:0000259" key="12">
    <source>
        <dbReference type="PROSITE" id="PS50929"/>
    </source>
</evidence>
<dbReference type="GO" id="GO:0140359">
    <property type="term" value="F:ABC-type transporter activity"/>
    <property type="evidence" value="ECO:0007669"/>
    <property type="project" value="InterPro"/>
</dbReference>
<evidence type="ECO:0000256" key="2">
    <source>
        <dbReference type="ARBA" id="ARBA00009726"/>
    </source>
</evidence>
<gene>
    <name evidence="13" type="ORF">EW026_g3204</name>
</gene>
<evidence type="ECO:0000256" key="7">
    <source>
        <dbReference type="ARBA" id="ARBA00022989"/>
    </source>
</evidence>
<evidence type="ECO:0000313" key="14">
    <source>
        <dbReference type="Proteomes" id="UP000309038"/>
    </source>
</evidence>
<dbReference type="CDD" id="cd18606">
    <property type="entry name" value="ABC_6TM_YOR1_D2_like"/>
    <property type="match status" value="1"/>
</dbReference>
<dbReference type="InterPro" id="IPR017871">
    <property type="entry name" value="ABC_transporter-like_CS"/>
</dbReference>
<feature type="transmembrane region" description="Helical" evidence="10">
    <location>
        <begin position="328"/>
        <end position="347"/>
    </location>
</feature>
<dbReference type="CDD" id="cd03244">
    <property type="entry name" value="ABCC_MRP_domain2"/>
    <property type="match status" value="1"/>
</dbReference>
<dbReference type="GO" id="GO:0016020">
    <property type="term" value="C:membrane"/>
    <property type="evidence" value="ECO:0007669"/>
    <property type="project" value="UniProtKB-SubCell"/>
</dbReference>
<dbReference type="SUPFAM" id="SSF90123">
    <property type="entry name" value="ABC transporter transmembrane region"/>
    <property type="match status" value="2"/>
</dbReference>
<dbReference type="InterPro" id="IPR003439">
    <property type="entry name" value="ABC_transporter-like_ATP-bd"/>
</dbReference>
<evidence type="ECO:0000259" key="11">
    <source>
        <dbReference type="PROSITE" id="PS50893"/>
    </source>
</evidence>
<organism evidence="13 14">
    <name type="scientific">Hermanssonia centrifuga</name>
    <dbReference type="NCBI Taxonomy" id="98765"/>
    <lineage>
        <taxon>Eukaryota</taxon>
        <taxon>Fungi</taxon>
        <taxon>Dikarya</taxon>
        <taxon>Basidiomycota</taxon>
        <taxon>Agaricomycotina</taxon>
        <taxon>Agaricomycetes</taxon>
        <taxon>Polyporales</taxon>
        <taxon>Meruliaceae</taxon>
        <taxon>Hermanssonia</taxon>
    </lineage>
</organism>
<feature type="domain" description="ABC transporter" evidence="11">
    <location>
        <begin position="445"/>
        <end position="637"/>
    </location>
</feature>
<dbReference type="FunFam" id="3.40.50.300:FF:000565">
    <property type="entry name" value="ABC bile acid transporter"/>
    <property type="match status" value="1"/>
</dbReference>
<dbReference type="Proteomes" id="UP000309038">
    <property type="component" value="Unassembled WGS sequence"/>
</dbReference>
<sequence>MSEKDCEKDTDSVLTKEVGDKDASTLPKGREAPKLVLDSGEERVRYRRQWWQMWLPKDPPPPAPATFEDAPITPLATASIFSMLSYSWITPIMTLGYQRTLQATDLWKLDESREAAYLSNKLDESWTRRVENADIWNARLAKGEIRPGLLKRTKWFFQAMKSGSGYSERRQTLEQHWRDVDGRKEASLAWALNDTFGFSFWLGGLFKASIYFGIVEDSSVDRCFVSVDGPYPSLRLSGYPSGAALAGFSLFFLMIPLQERLMAIQFKIRKRSNKWTDLRAKIIHEVLGAMRVVKYFSYEIPFLDKIFETRLNELAGIRTIQFARSANIAFAFSVPVLAATLAFVTYTLTAHDFNVAIIFSSFSLFQLLRQPLMFMPRALSATTDAQNALVRLTKVFQAPLMDSSPFTVNPGQKMALEVRDATFEWEESLSVKEAKEAKAKTKKKGKDADAVEAEVEDSPPFQMRNVTMLVPRGSLVAIVGAVGSGKSSLLNGLIGEMRKVQGHVSFGGSVAYCAQTAWIQNATLRENITFGQPFEEDRYWKAVENSSLLPDLQVLADGDLTEIGEKVDAHVGRALFSDAILGALRSRGKTVILVTHALHFLSQCDYVYTLGNGKIEAEGKYQDLVNGNASFSALMTQFGGETKHEEEVEEEESAMNGISDNQAAIDEAKLKSESKQRVGAGTGKLEGRLIVAEKRSTGSVSWKVYGAYLRAGKAYWTMPFLVIFMVAMQTSSIINSYTLVWWQANTWDRPNSFYQVLYAGLGISQAVFTLFVGIAMDEMGYFVSQNMHHSAIKNIFYAPMSFFDTTPTGRILSVFGKDIDNIDNQLPVSMRLFVLTIANVLGAVIIVTVLEHYFLIAVVVLGVGYTYFAAFYRESAREMKRLDSMLRSFLYAHFAESLSGLPTIRSYGEISRFLSDNEYYTDLEDRAAFLTVTNQRWLAIRLDFLGGIMTFVVAILAVVGVSGINPAQIGLVLTYTTSLTQMCGVVTRQSAEVENYMASVETVVHYSHGGNVVQEAPHEIEDKAPAADWPKNGAIEFKDIVMRYRPGLPYVLKGLSLSIKGGEKIGVVGRTGAGKSSLMLALFRIVELSSGSITIDGVDISTIGLKDLRTKVAIIPQDPLLFSGTIRSNLDPFSVYDDVRLWDALRRSYLVESTDKKDASSEGKDTAKARFTLDTIVEGEGANLSVGERSLLSLARALAKDSKVVVLDEATASVDLETDAKIQQTIQTQFRDKTLLCIAHRLRTIISYDRILVLDSGTIAEFDTPLNLFIKDGIFRGMCDRSNISIDDIHKASLASQV</sequence>
<feature type="transmembrane region" description="Helical" evidence="10">
    <location>
        <begin position="756"/>
        <end position="776"/>
    </location>
</feature>
<dbReference type="FunFam" id="1.20.1560.10:FF:000010">
    <property type="entry name" value="Multidrug resistance-associated ABC transporter"/>
    <property type="match status" value="1"/>
</dbReference>
<keyword evidence="7 10" id="KW-1133">Transmembrane helix</keyword>
<dbReference type="InterPro" id="IPR027417">
    <property type="entry name" value="P-loop_NTPase"/>
</dbReference>
<comment type="subcellular location">
    <subcellularLocation>
        <location evidence="1">Membrane</location>
        <topology evidence="1">Multi-pass membrane protein</topology>
    </subcellularLocation>
</comment>
<feature type="compositionally biased region" description="Basic and acidic residues" evidence="9">
    <location>
        <begin position="17"/>
        <end position="33"/>
    </location>
</feature>
<evidence type="ECO:0000256" key="3">
    <source>
        <dbReference type="ARBA" id="ARBA00022448"/>
    </source>
</evidence>
<dbReference type="SUPFAM" id="SSF52540">
    <property type="entry name" value="P-loop containing nucleoside triphosphate hydrolases"/>
    <property type="match status" value="2"/>
</dbReference>
<keyword evidence="6" id="KW-0067">ATP-binding</keyword>